<sequence length="144" mass="14263">MTDVDDRTAATGRIGPVNTVVLAALLDAIVIVGFATAGRASHGGAQDASQVLAVAAPFAAGAAIGWLVLGAARRWRRADRISSGAIVAAATLGVGLGYRIAVGAGAPAFLVVATLTLLAGLLGWRALVALVRALARRAASAGAR</sequence>
<feature type="transmembrane region" description="Helical" evidence="1">
    <location>
        <begin position="20"/>
        <end position="38"/>
    </location>
</feature>
<dbReference type="Proteomes" id="UP000527616">
    <property type="component" value="Unassembled WGS sequence"/>
</dbReference>
<gene>
    <name evidence="2" type="ORF">GGQ54_000077</name>
</gene>
<feature type="transmembrane region" description="Helical" evidence="1">
    <location>
        <begin position="81"/>
        <end position="101"/>
    </location>
</feature>
<protein>
    <recommendedName>
        <fullName evidence="4">DUF3054 domain-containing protein</fullName>
    </recommendedName>
</protein>
<proteinExistence type="predicted"/>
<dbReference type="EMBL" id="JACBZS010000001">
    <property type="protein sequence ID" value="NYI69517.1"/>
    <property type="molecule type" value="Genomic_DNA"/>
</dbReference>
<dbReference type="AlphaFoldDB" id="A0A7Z0IJL1"/>
<evidence type="ECO:0008006" key="4">
    <source>
        <dbReference type="Google" id="ProtNLM"/>
    </source>
</evidence>
<evidence type="ECO:0000313" key="3">
    <source>
        <dbReference type="Proteomes" id="UP000527616"/>
    </source>
</evidence>
<keyword evidence="1" id="KW-0812">Transmembrane</keyword>
<keyword evidence="1" id="KW-1133">Transmembrane helix</keyword>
<organism evidence="2 3">
    <name type="scientific">Naumannella cuiyingiana</name>
    <dbReference type="NCBI Taxonomy" id="1347891"/>
    <lineage>
        <taxon>Bacteria</taxon>
        <taxon>Bacillati</taxon>
        <taxon>Actinomycetota</taxon>
        <taxon>Actinomycetes</taxon>
        <taxon>Propionibacteriales</taxon>
        <taxon>Propionibacteriaceae</taxon>
        <taxon>Naumannella</taxon>
    </lineage>
</organism>
<evidence type="ECO:0000256" key="1">
    <source>
        <dbReference type="SAM" id="Phobius"/>
    </source>
</evidence>
<feature type="transmembrane region" description="Helical" evidence="1">
    <location>
        <begin position="50"/>
        <end position="69"/>
    </location>
</feature>
<keyword evidence="1" id="KW-0472">Membrane</keyword>
<accession>A0A7Z0IJL1</accession>
<dbReference type="RefSeq" id="WP_179443583.1">
    <property type="nucleotide sequence ID" value="NZ_JACBZS010000001.1"/>
</dbReference>
<evidence type="ECO:0000313" key="2">
    <source>
        <dbReference type="EMBL" id="NYI69517.1"/>
    </source>
</evidence>
<dbReference type="InterPro" id="IPR021414">
    <property type="entry name" value="DUF3054"/>
</dbReference>
<comment type="caution">
    <text evidence="2">The sequence shown here is derived from an EMBL/GenBank/DDBJ whole genome shotgun (WGS) entry which is preliminary data.</text>
</comment>
<name>A0A7Z0IJL1_9ACTN</name>
<dbReference type="Pfam" id="PF11255">
    <property type="entry name" value="DUF3054"/>
    <property type="match status" value="1"/>
</dbReference>
<reference evidence="2 3" key="1">
    <citation type="submission" date="2020-07" db="EMBL/GenBank/DDBJ databases">
        <title>Sequencing the genomes of 1000 actinobacteria strains.</title>
        <authorList>
            <person name="Klenk H.-P."/>
        </authorList>
    </citation>
    <scope>NUCLEOTIDE SEQUENCE [LARGE SCALE GENOMIC DNA]</scope>
    <source>
        <strain evidence="2 3">DSM 103164</strain>
    </source>
</reference>
<keyword evidence="3" id="KW-1185">Reference proteome</keyword>
<feature type="transmembrane region" description="Helical" evidence="1">
    <location>
        <begin position="107"/>
        <end position="127"/>
    </location>
</feature>